<dbReference type="EMBL" id="MVBK01000038">
    <property type="protein sequence ID" value="OOG25414.1"/>
    <property type="molecule type" value="Genomic_DNA"/>
</dbReference>
<keyword evidence="3" id="KW-1185">Reference proteome</keyword>
<gene>
    <name evidence="2" type="ORF">B1C78_06785</name>
</gene>
<comment type="caution">
    <text evidence="2">The sequence shown here is derived from an EMBL/GenBank/DDBJ whole genome shotgun (WGS) entry which is preliminary data.</text>
</comment>
<dbReference type="PANTHER" id="PTHR33490">
    <property type="entry name" value="BLR5614 PROTEIN-RELATED"/>
    <property type="match status" value="1"/>
</dbReference>
<protein>
    <submittedName>
        <fullName evidence="2">Cysteine protease</fullName>
    </submittedName>
</protein>
<organism evidence="2 3">
    <name type="scientific">Thioalkalivibrio denitrificans</name>
    <dbReference type="NCBI Taxonomy" id="108003"/>
    <lineage>
        <taxon>Bacteria</taxon>
        <taxon>Pseudomonadati</taxon>
        <taxon>Pseudomonadota</taxon>
        <taxon>Gammaproteobacteria</taxon>
        <taxon>Chromatiales</taxon>
        <taxon>Ectothiorhodospiraceae</taxon>
        <taxon>Thioalkalivibrio</taxon>
    </lineage>
</organism>
<dbReference type="Proteomes" id="UP000189462">
    <property type="component" value="Unassembled WGS sequence"/>
</dbReference>
<evidence type="ECO:0000313" key="2">
    <source>
        <dbReference type="EMBL" id="OOG25414.1"/>
    </source>
</evidence>
<dbReference type="SMART" id="SM00460">
    <property type="entry name" value="TGc"/>
    <property type="match status" value="1"/>
</dbReference>
<dbReference type="GO" id="GO:0006508">
    <property type="term" value="P:proteolysis"/>
    <property type="evidence" value="ECO:0007669"/>
    <property type="project" value="UniProtKB-KW"/>
</dbReference>
<dbReference type="SUPFAM" id="SSF54001">
    <property type="entry name" value="Cysteine proteinases"/>
    <property type="match status" value="1"/>
</dbReference>
<feature type="domain" description="Transglutaminase-like" evidence="1">
    <location>
        <begin position="159"/>
        <end position="219"/>
    </location>
</feature>
<dbReference type="InterPro" id="IPR013589">
    <property type="entry name" value="Bac_transglu_N"/>
</dbReference>
<dbReference type="AlphaFoldDB" id="A0A1V3NKA3"/>
<keyword evidence="2" id="KW-0378">Hydrolase</keyword>
<dbReference type="Pfam" id="PF01841">
    <property type="entry name" value="Transglut_core"/>
    <property type="match status" value="1"/>
</dbReference>
<dbReference type="RefSeq" id="WP_077278392.1">
    <property type="nucleotide sequence ID" value="NZ_MVBK01000038.1"/>
</dbReference>
<accession>A0A1V3NKA3</accession>
<keyword evidence="2" id="KW-0645">Protease</keyword>
<proteinExistence type="predicted"/>
<evidence type="ECO:0000259" key="1">
    <source>
        <dbReference type="SMART" id="SM00460"/>
    </source>
</evidence>
<dbReference type="Pfam" id="PF08379">
    <property type="entry name" value="Bact_transglu_N"/>
    <property type="match status" value="1"/>
</dbReference>
<name>A0A1V3NKA3_9GAMM</name>
<dbReference type="GO" id="GO:0008233">
    <property type="term" value="F:peptidase activity"/>
    <property type="evidence" value="ECO:0007669"/>
    <property type="project" value="UniProtKB-KW"/>
</dbReference>
<dbReference type="InterPro" id="IPR002931">
    <property type="entry name" value="Transglutaminase-like"/>
</dbReference>
<evidence type="ECO:0000313" key="3">
    <source>
        <dbReference type="Proteomes" id="UP000189462"/>
    </source>
</evidence>
<dbReference type="OrthoDB" id="9804872at2"/>
<dbReference type="PANTHER" id="PTHR33490:SF12">
    <property type="entry name" value="BLL5557 PROTEIN"/>
    <property type="match status" value="1"/>
</dbReference>
<sequence length="264" mass="29500">MWLRVSSNVEMEFQVESPMLLLLRPRSDAQQWVARDHYAVRPTMPITEYTDMYGNLCQRLLAPPGRFQVEVQSDVQVPARVYQEPGAPFVPVQALPDHTLMYLAPSRYCESDRLGTLAGEIVQGYRPGYDQVAAISDWIHNNIRYLTDTDPAPVSASEAIGRGAGVCRDFAHAGIALCRSLSIPARLVVGYLHRLEPMDLHAWFQAYVGRRWFTFDPTQATTAGGRVWLAYGRDAADVPVFHQFGPPVVPSRMDVSVEEIAGPV</sequence>
<dbReference type="Gene3D" id="2.60.40.2250">
    <property type="match status" value="1"/>
</dbReference>
<dbReference type="InterPro" id="IPR038765">
    <property type="entry name" value="Papain-like_cys_pep_sf"/>
</dbReference>
<dbReference type="Gene3D" id="3.10.620.30">
    <property type="match status" value="1"/>
</dbReference>
<reference evidence="2 3" key="1">
    <citation type="submission" date="2017-02" db="EMBL/GenBank/DDBJ databases">
        <title>Genomic diversity within the haloalkaliphilic genus Thioalkalivibrio.</title>
        <authorList>
            <person name="Ahn A.-C."/>
            <person name="Meier-Kolthoff J."/>
            <person name="Overmars L."/>
            <person name="Richter M."/>
            <person name="Woyke T."/>
            <person name="Sorokin D.Y."/>
            <person name="Muyzer G."/>
        </authorList>
    </citation>
    <scope>NUCLEOTIDE SEQUENCE [LARGE SCALE GENOMIC DNA]</scope>
    <source>
        <strain evidence="2 3">ALJD</strain>
    </source>
</reference>
<dbReference type="STRING" id="108003.B1C78_06785"/>